<comment type="caution">
    <text evidence="1">The sequence shown here is derived from an EMBL/GenBank/DDBJ whole genome shotgun (WGS) entry which is preliminary data.</text>
</comment>
<dbReference type="AlphaFoldDB" id="A0A552DEQ0"/>
<dbReference type="Pfam" id="PF17914">
    <property type="entry name" value="HopA1"/>
    <property type="match status" value="1"/>
</dbReference>
<sequence>MRIKMMNVFAVNPQLLELLKEIATTVEIQADFCISHPNYQPWQLPIEAREKFQHLPLELQKKYLSLQLQGFLYGVYYNGSLRKILSLDNSSNSSSLDLENDTVLGIDTSFMEELHNNNFGEGYFDDGWLVLRYEEDGMIVVSKGGLRLHVEPAKHFKTSQSIPNIGETVAIRMPKNLLQKGFYLAASNVEPNPKSKLVRVYFNITHEGAISCMASLTKQLNQLPVFFHFKVLYNPDDYHRYDAGVLYLEKENYAKIKPILSQIYQENKSYFKPEIPLFTKFLASGLGLGEEPEQKLSEQDSFGTNRCQIVANGLLEAHERGYSSVSERLEAIIEQFSTLRINLEHPYLNQGSEDIYDLF</sequence>
<name>A0A552DEQ0_MICAE</name>
<accession>A0A552DEQ0</accession>
<evidence type="ECO:0000313" key="2">
    <source>
        <dbReference type="Proteomes" id="UP000319313"/>
    </source>
</evidence>
<protein>
    <submittedName>
        <fullName evidence="1">Uncharacterized protein</fullName>
    </submittedName>
</protein>
<dbReference type="InterPro" id="IPR040871">
    <property type="entry name" value="HopA1"/>
</dbReference>
<organism evidence="1 2">
    <name type="scientific">Microcystis aeruginosa Ma_SC_T_19800800_S464</name>
    <dbReference type="NCBI Taxonomy" id="2486257"/>
    <lineage>
        <taxon>Bacteria</taxon>
        <taxon>Bacillati</taxon>
        <taxon>Cyanobacteriota</taxon>
        <taxon>Cyanophyceae</taxon>
        <taxon>Oscillatoriophycideae</taxon>
        <taxon>Chroococcales</taxon>
        <taxon>Microcystaceae</taxon>
        <taxon>Microcystis</taxon>
    </lineage>
</organism>
<reference evidence="1 2" key="1">
    <citation type="submission" date="2019-01" db="EMBL/GenBank/DDBJ databases">
        <title>Coherence of Microcystis species and biogeography revealed through population genomics.</title>
        <authorList>
            <person name="Perez-Carrascal O.M."/>
            <person name="Terrat Y."/>
            <person name="Giani A."/>
            <person name="Fortin N."/>
            <person name="Tromas N."/>
            <person name="Shapiro B.J."/>
        </authorList>
    </citation>
    <scope>NUCLEOTIDE SEQUENCE [LARGE SCALE GENOMIC DNA]</scope>
    <source>
        <strain evidence="1">Ma_SC_T_19800800_S464</strain>
    </source>
</reference>
<proteinExistence type="predicted"/>
<dbReference type="Proteomes" id="UP000319313">
    <property type="component" value="Unassembled WGS sequence"/>
</dbReference>
<gene>
    <name evidence="1" type="ORF">EWV81_21725</name>
</gene>
<evidence type="ECO:0000313" key="1">
    <source>
        <dbReference type="EMBL" id="TRU20707.1"/>
    </source>
</evidence>
<dbReference type="EMBL" id="SFBL01000215">
    <property type="protein sequence ID" value="TRU20707.1"/>
    <property type="molecule type" value="Genomic_DNA"/>
</dbReference>